<dbReference type="PANTHER" id="PTHR34383:SF3">
    <property type="entry name" value="POLYPHOSPHATE:AMP PHOSPHOTRANSFERASE"/>
    <property type="match status" value="1"/>
</dbReference>
<sequence length="272" mass="31542">MAQPLIPPFGEPVHLRDYDPDYIEGEGSKKDLKKRLTAAMEADLKRLDVLQEALYAEGKHAVLIVLQGMDTSGKDGTIRHVFGAVDPQGVQVTAFKAPTPDELARDFLWRVHRAVPPKGLIGIFNRSHYEDVLIVRVHNLVPEAVWRERYDHINRFEEMLSEHGTLILKFFLHISKAEQKKRLLERRDTPEKRWKFSLKDIQERAYWDDYQAAYEAVLTRCNTPYAPWHIVPANHKWYRNYVITRTVRQALEGLNPQFPQPEAGLESVEVPD</sequence>
<dbReference type="EMBL" id="PGTM01000084">
    <property type="protein sequence ID" value="PJF36043.1"/>
    <property type="molecule type" value="Genomic_DNA"/>
</dbReference>
<dbReference type="PIRSF" id="PIRSF028756">
    <property type="entry name" value="PPK2_prd"/>
    <property type="match status" value="1"/>
</dbReference>
<protein>
    <submittedName>
        <fullName evidence="4">Polyphosphate kinase</fullName>
    </submittedName>
</protein>
<proteinExistence type="predicted"/>
<dbReference type="SUPFAM" id="SSF52540">
    <property type="entry name" value="P-loop containing nucleoside triphosphate hydrolases"/>
    <property type="match status" value="1"/>
</dbReference>
<comment type="caution">
    <text evidence="4">The sequence shown here is derived from an EMBL/GenBank/DDBJ whole genome shotgun (WGS) entry which is preliminary data.</text>
</comment>
<gene>
    <name evidence="4" type="ORF">CUN49_07435</name>
</gene>
<reference evidence="4 5" key="1">
    <citation type="submission" date="2017-11" db="EMBL/GenBank/DDBJ databases">
        <title>Evolution of Phototrophy in the Chloroflexi Phylum Driven by Horizontal Gene Transfer.</title>
        <authorList>
            <person name="Ward L.M."/>
            <person name="Hemp J."/>
            <person name="Shih P.M."/>
            <person name="Mcglynn S.E."/>
            <person name="Fischer W."/>
        </authorList>
    </citation>
    <scope>NUCLEOTIDE SEQUENCE [LARGE SCALE GENOMIC DNA]</scope>
    <source>
        <strain evidence="4">JP3_13</strain>
    </source>
</reference>
<keyword evidence="1" id="KW-0808">Transferase</keyword>
<evidence type="ECO:0000313" key="5">
    <source>
        <dbReference type="Proteomes" id="UP000229681"/>
    </source>
</evidence>
<dbReference type="PANTHER" id="PTHR34383">
    <property type="entry name" value="POLYPHOSPHATE:AMP PHOSPHOTRANSFERASE-RELATED"/>
    <property type="match status" value="1"/>
</dbReference>
<dbReference type="NCBIfam" id="TIGR03709">
    <property type="entry name" value="PPK2_rel_1"/>
    <property type="match status" value="1"/>
</dbReference>
<dbReference type="Gene3D" id="3.40.50.300">
    <property type="entry name" value="P-loop containing nucleotide triphosphate hydrolases"/>
    <property type="match status" value="1"/>
</dbReference>
<dbReference type="AlphaFoldDB" id="A0A2M8PES2"/>
<dbReference type="InterPro" id="IPR016898">
    <property type="entry name" value="Polyphosphate_phosphotransfera"/>
</dbReference>
<dbReference type="Pfam" id="PF03976">
    <property type="entry name" value="PPK2"/>
    <property type="match status" value="1"/>
</dbReference>
<feature type="domain" description="Polyphosphate kinase-2-related" evidence="3">
    <location>
        <begin position="37"/>
        <end position="257"/>
    </location>
</feature>
<dbReference type="GO" id="GO:0006797">
    <property type="term" value="P:polyphosphate metabolic process"/>
    <property type="evidence" value="ECO:0007669"/>
    <property type="project" value="InterPro"/>
</dbReference>
<dbReference type="InterPro" id="IPR027417">
    <property type="entry name" value="P-loop_NTPase"/>
</dbReference>
<evidence type="ECO:0000256" key="2">
    <source>
        <dbReference type="ARBA" id="ARBA00022777"/>
    </source>
</evidence>
<evidence type="ECO:0000313" key="4">
    <source>
        <dbReference type="EMBL" id="PJF36043.1"/>
    </source>
</evidence>
<name>A0A2M8PES2_9CHLR</name>
<dbReference type="InterPro" id="IPR022488">
    <property type="entry name" value="PPK2-related"/>
</dbReference>
<organism evidence="4 5">
    <name type="scientific">Candidatus Thermofonsia Clade 1 bacterium</name>
    <dbReference type="NCBI Taxonomy" id="2364210"/>
    <lineage>
        <taxon>Bacteria</taxon>
        <taxon>Bacillati</taxon>
        <taxon>Chloroflexota</taxon>
        <taxon>Candidatus Thermofontia</taxon>
        <taxon>Candidatus Thermofonsia Clade 1</taxon>
    </lineage>
</organism>
<evidence type="ECO:0000256" key="1">
    <source>
        <dbReference type="ARBA" id="ARBA00022679"/>
    </source>
</evidence>
<accession>A0A2M8PES2</accession>
<keyword evidence="2 4" id="KW-0418">Kinase</keyword>
<dbReference type="Proteomes" id="UP000229681">
    <property type="component" value="Unassembled WGS sequence"/>
</dbReference>
<dbReference type="GO" id="GO:0008976">
    <property type="term" value="F:polyphosphate kinase activity"/>
    <property type="evidence" value="ECO:0007669"/>
    <property type="project" value="InterPro"/>
</dbReference>
<dbReference type="InterPro" id="IPR022300">
    <property type="entry name" value="PPK2-rel_1"/>
</dbReference>
<evidence type="ECO:0000259" key="3">
    <source>
        <dbReference type="Pfam" id="PF03976"/>
    </source>
</evidence>